<dbReference type="Gene3D" id="2.170.130.10">
    <property type="entry name" value="TonB-dependent receptor, plug domain"/>
    <property type="match status" value="1"/>
</dbReference>
<evidence type="ECO:0000259" key="11">
    <source>
        <dbReference type="Pfam" id="PF07715"/>
    </source>
</evidence>
<feature type="domain" description="TonB-dependent receptor plug" evidence="11">
    <location>
        <begin position="53"/>
        <end position="158"/>
    </location>
</feature>
<evidence type="ECO:0000256" key="4">
    <source>
        <dbReference type="ARBA" id="ARBA00022692"/>
    </source>
</evidence>
<dbReference type="Pfam" id="PF00593">
    <property type="entry name" value="TonB_dep_Rec_b-barrel"/>
    <property type="match status" value="1"/>
</dbReference>
<keyword evidence="2 8" id="KW-0813">Transport</keyword>
<dbReference type="SUPFAM" id="SSF56935">
    <property type="entry name" value="Porins"/>
    <property type="match status" value="1"/>
</dbReference>
<dbReference type="PROSITE" id="PS52016">
    <property type="entry name" value="TONB_DEPENDENT_REC_3"/>
    <property type="match status" value="1"/>
</dbReference>
<accession>A0A376BYE6</accession>
<comment type="subcellular location">
    <subcellularLocation>
        <location evidence="1 8">Cell outer membrane</location>
        <topology evidence="1 8">Multi-pass membrane protein</topology>
    </subcellularLocation>
</comment>
<sequence>MIMKNTPLFLFLSGALFCQENSMKQEVRPVDSVKKNAQIEEIVISGTMKEVRKQDSPIPIDVFSSKYFERNRSNNIFEALSMVNGVRPQLNCNVCYTGDIRINGLDGAYTQVLIDGMPIVSSLGTVYGLSGIPNSLIERVEVVKGAASTLYGSEAVAGLINIITKNAHNAPKVGVDGFTTSWGEHNWDVGLVKKWNNTASTLLGINMFHFNNIVDNNEDKFTDVPLQSRVSVFNKWNIHRKSNKQMSFAMRYLYEDRWGGQTNWTPVFRGTDERYAESIYTNRAELFGVYQLPTEEKLFLDVSGVYHHQDSRYGDTPYIATQNIGFAQLRWDKKINRHDFVLGSSLRYTYYDDNTAATENEKGNHPDKFWLPGIFIQDVYQLAPKHKLLLGMRYDHHSKHGNIFTPRFAYHTNITPATVFRANFGTGFRVVNLFSEDHAALTGAREVIIREELKPEKSYNGNINFTHKFFQDNGTIWNIDFSAFYSHFKNRIVPDYDTHPNQIIYSNLDGYGESRGLSLNTDVNFPNLLKIRLGATLLDSFLKEDGVKRTPEFTERFSAVWSVSYPIKPIHLTVDYSGNLYAPMNLPLAGELDPRPEKSPWYSIQNIQLTFSGLKNIQIYGGVKNFLNWTPWKNIPFLISRAHDPFDKEVLFDADERAIPTPDNPYGLTFDPSYSYAPNQGIRFFLGLKFSLK</sequence>
<keyword evidence="3 8" id="KW-1134">Transmembrane beta strand</keyword>
<keyword evidence="7 8" id="KW-0998">Cell outer membrane</keyword>
<keyword evidence="12" id="KW-0675">Receptor</keyword>
<evidence type="ECO:0000256" key="9">
    <source>
        <dbReference type="RuleBase" id="RU003357"/>
    </source>
</evidence>
<gene>
    <name evidence="12" type="primary">cirA_1</name>
    <name evidence="12" type="ORF">NCTC11661_00303</name>
</gene>
<organism evidence="12 13">
    <name type="scientific">Bergeyella zoohelcum</name>
    <dbReference type="NCBI Taxonomy" id="1015"/>
    <lineage>
        <taxon>Bacteria</taxon>
        <taxon>Pseudomonadati</taxon>
        <taxon>Bacteroidota</taxon>
        <taxon>Flavobacteriia</taxon>
        <taxon>Flavobacteriales</taxon>
        <taxon>Weeksellaceae</taxon>
        <taxon>Bergeyella</taxon>
    </lineage>
</organism>
<dbReference type="InterPro" id="IPR000531">
    <property type="entry name" value="Beta-barrel_TonB"/>
</dbReference>
<dbReference type="GO" id="GO:0009279">
    <property type="term" value="C:cell outer membrane"/>
    <property type="evidence" value="ECO:0007669"/>
    <property type="project" value="UniProtKB-SubCell"/>
</dbReference>
<evidence type="ECO:0000256" key="7">
    <source>
        <dbReference type="ARBA" id="ARBA00023237"/>
    </source>
</evidence>
<dbReference type="PANTHER" id="PTHR30069:SF57">
    <property type="entry name" value="TONB-DEPENDENT RECEPTOR"/>
    <property type="match status" value="1"/>
</dbReference>
<dbReference type="PANTHER" id="PTHR30069">
    <property type="entry name" value="TONB-DEPENDENT OUTER MEMBRANE RECEPTOR"/>
    <property type="match status" value="1"/>
</dbReference>
<evidence type="ECO:0000313" key="12">
    <source>
        <dbReference type="EMBL" id="SSZ46656.1"/>
    </source>
</evidence>
<proteinExistence type="inferred from homology"/>
<dbReference type="Gene3D" id="2.40.170.20">
    <property type="entry name" value="TonB-dependent receptor, beta-barrel domain"/>
    <property type="match status" value="1"/>
</dbReference>
<dbReference type="AlphaFoldDB" id="A0A376BYE6"/>
<evidence type="ECO:0000256" key="6">
    <source>
        <dbReference type="ARBA" id="ARBA00023136"/>
    </source>
</evidence>
<keyword evidence="4 8" id="KW-0812">Transmembrane</keyword>
<dbReference type="Proteomes" id="UP000255515">
    <property type="component" value="Unassembled WGS sequence"/>
</dbReference>
<evidence type="ECO:0000256" key="2">
    <source>
        <dbReference type="ARBA" id="ARBA00022448"/>
    </source>
</evidence>
<evidence type="ECO:0000313" key="13">
    <source>
        <dbReference type="Proteomes" id="UP000255515"/>
    </source>
</evidence>
<evidence type="ECO:0000259" key="10">
    <source>
        <dbReference type="Pfam" id="PF00593"/>
    </source>
</evidence>
<keyword evidence="6 8" id="KW-0472">Membrane</keyword>
<evidence type="ECO:0000256" key="8">
    <source>
        <dbReference type="PROSITE-ProRule" id="PRU01360"/>
    </source>
</evidence>
<dbReference type="InterPro" id="IPR036942">
    <property type="entry name" value="Beta-barrel_TonB_sf"/>
</dbReference>
<dbReference type="InterPro" id="IPR037066">
    <property type="entry name" value="Plug_dom_sf"/>
</dbReference>
<dbReference type="EMBL" id="UFTJ01000001">
    <property type="protein sequence ID" value="SSZ46656.1"/>
    <property type="molecule type" value="Genomic_DNA"/>
</dbReference>
<reference evidence="12 13" key="1">
    <citation type="submission" date="2018-06" db="EMBL/GenBank/DDBJ databases">
        <authorList>
            <consortium name="Pathogen Informatics"/>
            <person name="Doyle S."/>
        </authorList>
    </citation>
    <scope>NUCLEOTIDE SEQUENCE [LARGE SCALE GENOMIC DNA]</scope>
    <source>
        <strain evidence="12 13">NCTC11661</strain>
    </source>
</reference>
<dbReference type="Pfam" id="PF07715">
    <property type="entry name" value="Plug"/>
    <property type="match status" value="1"/>
</dbReference>
<feature type="domain" description="TonB-dependent receptor-like beta-barrel" evidence="10">
    <location>
        <begin position="227"/>
        <end position="625"/>
    </location>
</feature>
<dbReference type="InterPro" id="IPR039426">
    <property type="entry name" value="TonB-dep_rcpt-like"/>
</dbReference>
<dbReference type="GO" id="GO:0015344">
    <property type="term" value="F:siderophore uptake transmembrane transporter activity"/>
    <property type="evidence" value="ECO:0007669"/>
    <property type="project" value="TreeGrafter"/>
</dbReference>
<comment type="similarity">
    <text evidence="8 9">Belongs to the TonB-dependent receptor family.</text>
</comment>
<evidence type="ECO:0000256" key="3">
    <source>
        <dbReference type="ARBA" id="ARBA00022452"/>
    </source>
</evidence>
<evidence type="ECO:0000256" key="5">
    <source>
        <dbReference type="ARBA" id="ARBA00023077"/>
    </source>
</evidence>
<dbReference type="GO" id="GO:0044718">
    <property type="term" value="P:siderophore transmembrane transport"/>
    <property type="evidence" value="ECO:0007669"/>
    <property type="project" value="TreeGrafter"/>
</dbReference>
<evidence type="ECO:0000256" key="1">
    <source>
        <dbReference type="ARBA" id="ARBA00004571"/>
    </source>
</evidence>
<protein>
    <submittedName>
        <fullName evidence="12">Colicin I receptor</fullName>
    </submittedName>
</protein>
<keyword evidence="5 9" id="KW-0798">TonB box</keyword>
<name>A0A376BYE6_9FLAO</name>
<dbReference type="InterPro" id="IPR012910">
    <property type="entry name" value="Plug_dom"/>
</dbReference>